<evidence type="ECO:0000313" key="3">
    <source>
        <dbReference type="Proteomes" id="UP001454036"/>
    </source>
</evidence>
<name>A0AAV3PB89_LITER</name>
<dbReference type="Proteomes" id="UP001454036">
    <property type="component" value="Unassembled WGS sequence"/>
</dbReference>
<protein>
    <recommendedName>
        <fullName evidence="1">Myb/SANT-like domain-containing protein</fullName>
    </recommendedName>
</protein>
<dbReference type="AlphaFoldDB" id="A0AAV3PB89"/>
<organism evidence="2 3">
    <name type="scientific">Lithospermum erythrorhizon</name>
    <name type="common">Purple gromwell</name>
    <name type="synonym">Lithospermum officinale var. erythrorhizon</name>
    <dbReference type="NCBI Taxonomy" id="34254"/>
    <lineage>
        <taxon>Eukaryota</taxon>
        <taxon>Viridiplantae</taxon>
        <taxon>Streptophyta</taxon>
        <taxon>Embryophyta</taxon>
        <taxon>Tracheophyta</taxon>
        <taxon>Spermatophyta</taxon>
        <taxon>Magnoliopsida</taxon>
        <taxon>eudicotyledons</taxon>
        <taxon>Gunneridae</taxon>
        <taxon>Pentapetalae</taxon>
        <taxon>asterids</taxon>
        <taxon>lamiids</taxon>
        <taxon>Boraginales</taxon>
        <taxon>Boraginaceae</taxon>
        <taxon>Boraginoideae</taxon>
        <taxon>Lithospermeae</taxon>
        <taxon>Lithospermum</taxon>
    </lineage>
</organism>
<evidence type="ECO:0000259" key="1">
    <source>
        <dbReference type="Pfam" id="PF12776"/>
    </source>
</evidence>
<dbReference type="InterPro" id="IPR024752">
    <property type="entry name" value="Myb/SANT-like_dom"/>
</dbReference>
<comment type="caution">
    <text evidence="2">The sequence shown here is derived from an EMBL/GenBank/DDBJ whole genome shotgun (WGS) entry which is preliminary data.</text>
</comment>
<reference evidence="2 3" key="1">
    <citation type="submission" date="2024-01" db="EMBL/GenBank/DDBJ databases">
        <title>The complete chloroplast genome sequence of Lithospermum erythrorhizon: insights into the phylogenetic relationship among Boraginaceae species and the maternal lineages of purple gromwells.</title>
        <authorList>
            <person name="Okada T."/>
            <person name="Watanabe K."/>
        </authorList>
    </citation>
    <scope>NUCLEOTIDE SEQUENCE [LARGE SCALE GENOMIC DNA]</scope>
</reference>
<dbReference type="PANTHER" id="PTHR46250">
    <property type="entry name" value="MYB/SANT-LIKE DNA-BINDING DOMAIN PROTEIN-RELATED"/>
    <property type="match status" value="1"/>
</dbReference>
<dbReference type="Pfam" id="PF12776">
    <property type="entry name" value="Myb_DNA-bind_3"/>
    <property type="match status" value="1"/>
</dbReference>
<dbReference type="EMBL" id="BAABME010001249">
    <property type="protein sequence ID" value="GAA0148508.1"/>
    <property type="molecule type" value="Genomic_DNA"/>
</dbReference>
<proteinExistence type="predicted"/>
<gene>
    <name evidence="2" type="ORF">LIER_07929</name>
</gene>
<dbReference type="PANTHER" id="PTHR46250:SF17">
    <property type="entry name" value="MYB_SANT-LIKE DOMAIN-CONTAINING PROTEIN"/>
    <property type="match status" value="1"/>
</dbReference>
<keyword evidence="3" id="KW-1185">Reference proteome</keyword>
<evidence type="ECO:0000313" key="2">
    <source>
        <dbReference type="EMBL" id="GAA0148508.1"/>
    </source>
</evidence>
<sequence>MDQEERGPGKNKRKWTNIEDEKLVAALVDMVNIGAYKAENGFKAGFLTYLEETLKLTLPNSGLKGKPHIDSRIKTLKGQFNIVYDMLNSPNVSGFGWDPTTNCLVAEKLVWDTYLQNRPRHATWENKSFPFYDDFFNQANVDGEQGGDLFGDYVFANTSPMPASRNESSMRKNKNRIRSDHNLNIIKEAASIIGHEISKTFLEFSKAIGVEAATSDKRQQINFELKKIGSLESLDRIKVASEIVRDHEMTDLFFSLDENDREVMVMGILGGKF</sequence>
<accession>A0AAV3PB89</accession>
<feature type="domain" description="Myb/SANT-like" evidence="1">
    <location>
        <begin position="14"/>
        <end position="114"/>
    </location>
</feature>